<organism evidence="2 3">
    <name type="scientific">Phoenicibacter congonensis</name>
    <dbReference type="NCBI Taxonomy" id="1944646"/>
    <lineage>
        <taxon>Bacteria</taxon>
        <taxon>Bacillati</taxon>
        <taxon>Actinomycetota</taxon>
        <taxon>Coriobacteriia</taxon>
        <taxon>Eggerthellales</taxon>
        <taxon>Eggerthellaceae</taxon>
        <taxon>Phoenicibacter</taxon>
    </lineage>
</organism>
<evidence type="ECO:0000259" key="1">
    <source>
        <dbReference type="Pfam" id="PF05272"/>
    </source>
</evidence>
<dbReference type="Pfam" id="PF05272">
    <property type="entry name" value="VapE-like_dom"/>
    <property type="match status" value="1"/>
</dbReference>
<reference evidence="2" key="1">
    <citation type="submission" date="2023-07" db="EMBL/GenBank/DDBJ databases">
        <title>Between Cages and Wild: Unraveling the Impact of Captivity on Animal Microbiomes and Antimicrobial Resistance.</title>
        <authorList>
            <person name="Schmartz G.P."/>
            <person name="Rehner J."/>
            <person name="Schuff M.J."/>
            <person name="Becker S.L."/>
            <person name="Kravczyk M."/>
            <person name="Gurevich A."/>
            <person name="Francke R."/>
            <person name="Mueller R."/>
            <person name="Keller V."/>
            <person name="Keller A."/>
        </authorList>
    </citation>
    <scope>NUCLEOTIDE SEQUENCE</scope>
    <source>
        <strain evidence="2">S12M_St_49</strain>
    </source>
</reference>
<sequence length="429" mass="49761">MTELMNIADVRPFLKFDENGKVRDDLYNYKMIFSHDPHLQGICFNEATRSIVIDGQLPWDSSNGEWKYSDWTNLLMYINEKYGIYSTKKCQEAMYGVVSLSRKVNPIKSYIEDLEWDKTPRIPDLLIKYLGAEDNQYVRAVTVKTLVAAIARLYDPGIKFDYVLVLCGMQGIGKSTLFSKLGMKWYSDSMTIGDMKDKTAAEKLRGVWIMEISELAGLRKVDVETVKAFISRCDDQYREPYATYVQTHPRSCILVGSTNTTDGFLRDITGNRRFWPVMVTGEAESTVWDLTEYDIGQIWAEALYRYKDGETLYLPKEVEKMAYEQQSQAMETDPRLGMVGEYLESTKQDRVCLMEIWCECFMRDRSLMKRRDAYELEGILQQLGNWEVYKGNTTGKTRIPGYGVQKTFVKKNTQNEHIYVYEKGQDYGQ</sequence>
<keyword evidence="3" id="KW-1185">Reference proteome</keyword>
<comment type="caution">
    <text evidence="2">The sequence shown here is derived from an EMBL/GenBank/DDBJ whole genome shotgun (WGS) entry which is preliminary data.</text>
</comment>
<evidence type="ECO:0000313" key="3">
    <source>
        <dbReference type="Proteomes" id="UP001168575"/>
    </source>
</evidence>
<accession>A0AA43UBB4</accession>
<dbReference type="EMBL" id="JAUMVS010000167">
    <property type="protein sequence ID" value="MDO4842427.1"/>
    <property type="molecule type" value="Genomic_DNA"/>
</dbReference>
<feature type="domain" description="Virulence-associated protein E-like" evidence="1">
    <location>
        <begin position="111"/>
        <end position="330"/>
    </location>
</feature>
<gene>
    <name evidence="2" type="ORF">Q3982_07120</name>
</gene>
<dbReference type="PANTHER" id="PTHR34985">
    <property type="entry name" value="SLR0554 PROTEIN"/>
    <property type="match status" value="1"/>
</dbReference>
<name>A0AA43UBB4_9ACTN</name>
<dbReference type="Proteomes" id="UP001168575">
    <property type="component" value="Unassembled WGS sequence"/>
</dbReference>
<protein>
    <submittedName>
        <fullName evidence="2">Virulence-associated E family protein</fullName>
    </submittedName>
</protein>
<dbReference type="InterPro" id="IPR007936">
    <property type="entry name" value="VapE-like_dom"/>
</dbReference>
<dbReference type="AlphaFoldDB" id="A0AA43UBB4"/>
<proteinExistence type="predicted"/>
<evidence type="ECO:0000313" key="2">
    <source>
        <dbReference type="EMBL" id="MDO4842427.1"/>
    </source>
</evidence>
<dbReference type="PANTHER" id="PTHR34985:SF1">
    <property type="entry name" value="SLR0554 PROTEIN"/>
    <property type="match status" value="1"/>
</dbReference>